<dbReference type="Pfam" id="PF13531">
    <property type="entry name" value="SBP_bac_11"/>
    <property type="match status" value="1"/>
</dbReference>
<dbReference type="Proteomes" id="UP000624419">
    <property type="component" value="Unassembled WGS sequence"/>
</dbReference>
<proteinExistence type="inferred from homology"/>
<dbReference type="EMBL" id="JABBXD010000001">
    <property type="protein sequence ID" value="MBD3584244.1"/>
    <property type="molecule type" value="Genomic_DNA"/>
</dbReference>
<comment type="caution">
    <text evidence="4">The sequence shown here is derived from an EMBL/GenBank/DDBJ whole genome shotgun (WGS) entry which is preliminary data.</text>
</comment>
<keyword evidence="2" id="KW-0479">Metal-binding</keyword>
<dbReference type="InterPro" id="IPR050682">
    <property type="entry name" value="ModA/WtpA"/>
</dbReference>
<sequence length="264" mass="28948">MDERQRQMKLFLPILLCSLVMIVSPIVYAEKKPLRLAVSANFAPALNEVVREFSARTGIPATVTVASSGTLFAQIRKGAPFDVFLSADARRPHQLVSEHLADADSLITYAVGQLAYVSNDKNINDVDSLIAALSHNPMRLAIAHPDLAPYGKAAQQFLRSGGLEDDYAGRLIRGKNVLQAWQYFETGNVSQALIAASLVADIHKGKVIIPSYLHDDITQKLVIPLSSDRKADAMRFICFLVSESVQKSLQETGYKPVNKPEVCT</sequence>
<evidence type="ECO:0000313" key="4">
    <source>
        <dbReference type="EMBL" id="MBD3584244.1"/>
    </source>
</evidence>
<dbReference type="RefSeq" id="WP_191021723.1">
    <property type="nucleotide sequence ID" value="NZ_JABBXD010000001.1"/>
</dbReference>
<keyword evidence="3" id="KW-0732">Signal</keyword>
<name>A0ABR8LJY3_9ALTE</name>
<dbReference type="Gene3D" id="3.40.190.10">
    <property type="entry name" value="Periplasmic binding protein-like II"/>
    <property type="match status" value="2"/>
</dbReference>
<reference evidence="4 5" key="1">
    <citation type="submission" date="2020-04" db="EMBL/GenBank/DDBJ databases">
        <title>Salinimonas sp. HHU 13199.</title>
        <authorList>
            <person name="Cui X."/>
            <person name="Zhang D."/>
        </authorList>
    </citation>
    <scope>NUCLEOTIDE SEQUENCE [LARGE SCALE GENOMIC DNA]</scope>
    <source>
        <strain evidence="4 5">HHU 13199</strain>
    </source>
</reference>
<protein>
    <submittedName>
        <fullName evidence="4">Molybdate ABC transporter substrate-binding protein</fullName>
    </submittedName>
</protein>
<dbReference type="PANTHER" id="PTHR30632:SF14">
    <property type="entry name" value="TUNGSTATE_MOLYBDATE_CHROMATE-BINDING PROTEIN MODA"/>
    <property type="match status" value="1"/>
</dbReference>
<comment type="similarity">
    <text evidence="1">Belongs to the bacterial solute-binding protein ModA family.</text>
</comment>
<dbReference type="PIRSF" id="PIRSF004846">
    <property type="entry name" value="ModA"/>
    <property type="match status" value="1"/>
</dbReference>
<dbReference type="NCBIfam" id="TIGR01256">
    <property type="entry name" value="modA"/>
    <property type="match status" value="1"/>
</dbReference>
<evidence type="ECO:0000256" key="2">
    <source>
        <dbReference type="ARBA" id="ARBA00022723"/>
    </source>
</evidence>
<dbReference type="InterPro" id="IPR005950">
    <property type="entry name" value="ModA"/>
</dbReference>
<keyword evidence="5" id="KW-1185">Reference proteome</keyword>
<evidence type="ECO:0000256" key="3">
    <source>
        <dbReference type="ARBA" id="ARBA00022729"/>
    </source>
</evidence>
<organism evidence="4 5">
    <name type="scientific">Salinimonas profundi</name>
    <dbReference type="NCBI Taxonomy" id="2729140"/>
    <lineage>
        <taxon>Bacteria</taxon>
        <taxon>Pseudomonadati</taxon>
        <taxon>Pseudomonadota</taxon>
        <taxon>Gammaproteobacteria</taxon>
        <taxon>Alteromonadales</taxon>
        <taxon>Alteromonadaceae</taxon>
        <taxon>Alteromonas/Salinimonas group</taxon>
        <taxon>Salinimonas</taxon>
    </lineage>
</organism>
<accession>A0ABR8LJY3</accession>
<gene>
    <name evidence="4" type="primary">modA</name>
    <name evidence="4" type="ORF">HHX48_00660</name>
</gene>
<evidence type="ECO:0000256" key="1">
    <source>
        <dbReference type="ARBA" id="ARBA00009175"/>
    </source>
</evidence>
<dbReference type="PANTHER" id="PTHR30632">
    <property type="entry name" value="MOLYBDATE-BINDING PERIPLASMIC PROTEIN"/>
    <property type="match status" value="1"/>
</dbReference>
<dbReference type="SUPFAM" id="SSF53850">
    <property type="entry name" value="Periplasmic binding protein-like II"/>
    <property type="match status" value="1"/>
</dbReference>
<evidence type="ECO:0000313" key="5">
    <source>
        <dbReference type="Proteomes" id="UP000624419"/>
    </source>
</evidence>